<organism evidence="2 3">
    <name type="scientific">Rhynchophorus ferrugineus</name>
    <name type="common">Red palm weevil</name>
    <name type="synonym">Curculio ferrugineus</name>
    <dbReference type="NCBI Taxonomy" id="354439"/>
    <lineage>
        <taxon>Eukaryota</taxon>
        <taxon>Metazoa</taxon>
        <taxon>Ecdysozoa</taxon>
        <taxon>Arthropoda</taxon>
        <taxon>Hexapoda</taxon>
        <taxon>Insecta</taxon>
        <taxon>Pterygota</taxon>
        <taxon>Neoptera</taxon>
        <taxon>Endopterygota</taxon>
        <taxon>Coleoptera</taxon>
        <taxon>Polyphaga</taxon>
        <taxon>Cucujiformia</taxon>
        <taxon>Curculionidae</taxon>
        <taxon>Dryophthorinae</taxon>
        <taxon>Rhynchophorus</taxon>
    </lineage>
</organism>
<protein>
    <submittedName>
        <fullName evidence="2">Uncharacterized protein</fullName>
    </submittedName>
</protein>
<feature type="compositionally biased region" description="Low complexity" evidence="1">
    <location>
        <begin position="33"/>
        <end position="42"/>
    </location>
</feature>
<gene>
    <name evidence="2" type="ORF">GWI33_022039</name>
</gene>
<feature type="compositionally biased region" description="Pro residues" evidence="1">
    <location>
        <begin position="43"/>
        <end position="53"/>
    </location>
</feature>
<keyword evidence="3" id="KW-1185">Reference proteome</keyword>
<accession>A0A834MLD8</accession>
<dbReference type="EMBL" id="JAACXV010000077">
    <property type="protein sequence ID" value="KAF7284445.1"/>
    <property type="molecule type" value="Genomic_DNA"/>
</dbReference>
<dbReference type="AlphaFoldDB" id="A0A834MLD8"/>
<evidence type="ECO:0000313" key="3">
    <source>
        <dbReference type="Proteomes" id="UP000625711"/>
    </source>
</evidence>
<sequence>MKTVLHKGPLLSDTPKSHKAQAEIPRRPIRTAPSTTRLSLPRRPTPLTPPPAAPARAAFYQIYDNAPNARLRMGIRGPAVFLCLTSPPKYFGLKYGPTLNGLNKSSISCRGASERWREGGGGRKGGKASA</sequence>
<reference evidence="2" key="1">
    <citation type="submission" date="2020-08" db="EMBL/GenBank/DDBJ databases">
        <title>Genome sequencing and assembly of the red palm weevil Rhynchophorus ferrugineus.</title>
        <authorList>
            <person name="Dias G.B."/>
            <person name="Bergman C.M."/>
            <person name="Manee M."/>
        </authorList>
    </citation>
    <scope>NUCLEOTIDE SEQUENCE</scope>
    <source>
        <strain evidence="2">AA-2017</strain>
        <tissue evidence="2">Whole larva</tissue>
    </source>
</reference>
<dbReference type="Proteomes" id="UP000625711">
    <property type="component" value="Unassembled WGS sequence"/>
</dbReference>
<feature type="region of interest" description="Disordered" evidence="1">
    <location>
        <begin position="1"/>
        <end position="53"/>
    </location>
</feature>
<comment type="caution">
    <text evidence="2">The sequence shown here is derived from an EMBL/GenBank/DDBJ whole genome shotgun (WGS) entry which is preliminary data.</text>
</comment>
<proteinExistence type="predicted"/>
<name>A0A834MLD8_RHYFE</name>
<evidence type="ECO:0000256" key="1">
    <source>
        <dbReference type="SAM" id="MobiDB-lite"/>
    </source>
</evidence>
<evidence type="ECO:0000313" key="2">
    <source>
        <dbReference type="EMBL" id="KAF7284445.1"/>
    </source>
</evidence>